<evidence type="ECO:0000256" key="6">
    <source>
        <dbReference type="ARBA" id="ARBA00022801"/>
    </source>
</evidence>
<dbReference type="InterPro" id="IPR021127">
    <property type="entry name" value="CRISPR_associated_Cas2"/>
</dbReference>
<comment type="subunit">
    <text evidence="9">Homodimer, forms a heterotetramer with a Cas1 homodimer.</text>
</comment>
<dbReference type="Pfam" id="PF09827">
    <property type="entry name" value="CRISPR_Cas2"/>
    <property type="match status" value="1"/>
</dbReference>
<evidence type="ECO:0000313" key="11">
    <source>
        <dbReference type="EMBL" id="MBA9007283.1"/>
    </source>
</evidence>
<dbReference type="PIRSF" id="PIRSF032582">
    <property type="entry name" value="Cas2"/>
    <property type="match status" value="1"/>
</dbReference>
<dbReference type="Proteomes" id="UP000539313">
    <property type="component" value="Unassembled WGS sequence"/>
</dbReference>
<evidence type="ECO:0000256" key="8">
    <source>
        <dbReference type="ARBA" id="ARBA00023118"/>
    </source>
</evidence>
<dbReference type="EC" id="3.1.-.-" evidence="9"/>
<evidence type="ECO:0000313" key="12">
    <source>
        <dbReference type="Proteomes" id="UP000539313"/>
    </source>
</evidence>
<dbReference type="Gene3D" id="3.30.70.240">
    <property type="match status" value="1"/>
</dbReference>
<dbReference type="RefSeq" id="WP_182707906.1">
    <property type="nucleotide sequence ID" value="NZ_JACJII010000001.1"/>
</dbReference>
<dbReference type="HAMAP" id="MF_01471">
    <property type="entry name" value="Cas2"/>
    <property type="match status" value="1"/>
</dbReference>
<dbReference type="EMBL" id="JACJII010000001">
    <property type="protein sequence ID" value="MBA9007283.1"/>
    <property type="molecule type" value="Genomic_DNA"/>
</dbReference>
<organism evidence="11 12">
    <name type="scientific">Thermomonospora cellulosilytica</name>
    <dbReference type="NCBI Taxonomy" id="1411118"/>
    <lineage>
        <taxon>Bacteria</taxon>
        <taxon>Bacillati</taxon>
        <taxon>Actinomycetota</taxon>
        <taxon>Actinomycetes</taxon>
        <taxon>Streptosporangiales</taxon>
        <taxon>Thermomonosporaceae</taxon>
        <taxon>Thermomonospora</taxon>
    </lineage>
</organism>
<evidence type="ECO:0000256" key="4">
    <source>
        <dbReference type="ARBA" id="ARBA00022723"/>
    </source>
</evidence>
<keyword evidence="5 9" id="KW-0255">Endonuclease</keyword>
<protein>
    <recommendedName>
        <fullName evidence="9">CRISPR-associated endoribonuclease Cas2</fullName>
        <ecNumber evidence="9">3.1.-.-</ecNumber>
    </recommendedName>
</protein>
<comment type="function">
    <text evidence="9">CRISPR (clustered regularly interspaced short palindromic repeat), is an adaptive immune system that provides protection against mobile genetic elements (viruses, transposable elements and conjugative plasmids). CRISPR clusters contain sequences complementary to antecedent mobile elements and target invading nucleic acids. CRISPR clusters are transcribed and processed into CRISPR RNA (crRNA). Functions as a ssRNA-specific endoribonuclease. Involved in the integration of spacer DNA into the CRISPR cassette.</text>
</comment>
<evidence type="ECO:0000256" key="5">
    <source>
        <dbReference type="ARBA" id="ARBA00022759"/>
    </source>
</evidence>
<evidence type="ECO:0000256" key="10">
    <source>
        <dbReference type="PIRNR" id="PIRNR032582"/>
    </source>
</evidence>
<keyword evidence="3 9" id="KW-0540">Nuclease</keyword>
<comment type="caution">
    <text evidence="11">The sequence shown here is derived from an EMBL/GenBank/DDBJ whole genome shotgun (WGS) entry which is preliminary data.</text>
</comment>
<evidence type="ECO:0000256" key="9">
    <source>
        <dbReference type="HAMAP-Rule" id="MF_01471"/>
    </source>
</evidence>
<proteinExistence type="inferred from homology"/>
<keyword evidence="12" id="KW-1185">Reference proteome</keyword>
<evidence type="ECO:0000256" key="2">
    <source>
        <dbReference type="ARBA" id="ARBA00009959"/>
    </source>
</evidence>
<dbReference type="NCBIfam" id="TIGR01573">
    <property type="entry name" value="cas2"/>
    <property type="match status" value="1"/>
</dbReference>
<dbReference type="CDD" id="cd09725">
    <property type="entry name" value="Cas2_I_II_III"/>
    <property type="match status" value="1"/>
</dbReference>
<reference evidence="11 12" key="1">
    <citation type="submission" date="2020-08" db="EMBL/GenBank/DDBJ databases">
        <title>Sequencing the genomes of 1000 actinobacteria strains.</title>
        <authorList>
            <person name="Klenk H.-P."/>
        </authorList>
    </citation>
    <scope>NUCLEOTIDE SEQUENCE [LARGE SCALE GENOMIC DNA]</scope>
    <source>
        <strain evidence="11 12">DSM 45823</strain>
    </source>
</reference>
<dbReference type="PANTHER" id="PTHR34405:SF3">
    <property type="entry name" value="CRISPR-ASSOCIATED ENDORIBONUCLEASE CAS2 3"/>
    <property type="match status" value="1"/>
</dbReference>
<feature type="binding site" evidence="9">
    <location>
        <position position="8"/>
    </location>
    <ligand>
        <name>Mg(2+)</name>
        <dbReference type="ChEBI" id="CHEBI:18420"/>
        <note>catalytic</note>
    </ligand>
</feature>
<comment type="cofactor">
    <cofactor evidence="1 9">
        <name>Mg(2+)</name>
        <dbReference type="ChEBI" id="CHEBI:18420"/>
    </cofactor>
</comment>
<dbReference type="GO" id="GO:0004521">
    <property type="term" value="F:RNA endonuclease activity"/>
    <property type="evidence" value="ECO:0007669"/>
    <property type="project" value="UniProtKB-UniRule"/>
</dbReference>
<dbReference type="SUPFAM" id="SSF143430">
    <property type="entry name" value="TTP0101/SSO1404-like"/>
    <property type="match status" value="1"/>
</dbReference>
<evidence type="ECO:0000256" key="3">
    <source>
        <dbReference type="ARBA" id="ARBA00022722"/>
    </source>
</evidence>
<evidence type="ECO:0000256" key="1">
    <source>
        <dbReference type="ARBA" id="ARBA00001946"/>
    </source>
</evidence>
<accession>A0A7W3N499</accession>
<evidence type="ECO:0000256" key="7">
    <source>
        <dbReference type="ARBA" id="ARBA00022842"/>
    </source>
</evidence>
<gene>
    <name evidence="9" type="primary">cas2</name>
    <name evidence="11" type="ORF">HNR21_006165</name>
</gene>
<keyword evidence="7 9" id="KW-0460">Magnesium</keyword>
<dbReference type="AlphaFoldDB" id="A0A7W3N499"/>
<keyword evidence="4 9" id="KW-0479">Metal-binding</keyword>
<keyword evidence="6 9" id="KW-0378">Hydrolase</keyword>
<dbReference type="PANTHER" id="PTHR34405">
    <property type="entry name" value="CRISPR-ASSOCIATED ENDORIBONUCLEASE CAS2"/>
    <property type="match status" value="1"/>
</dbReference>
<dbReference type="GO" id="GO:0046872">
    <property type="term" value="F:metal ion binding"/>
    <property type="evidence" value="ECO:0007669"/>
    <property type="project" value="UniProtKB-UniRule"/>
</dbReference>
<dbReference type="GO" id="GO:0016787">
    <property type="term" value="F:hydrolase activity"/>
    <property type="evidence" value="ECO:0007669"/>
    <property type="project" value="UniProtKB-KW"/>
</dbReference>
<name>A0A7W3N499_9ACTN</name>
<dbReference type="GO" id="GO:0051607">
    <property type="term" value="P:defense response to virus"/>
    <property type="evidence" value="ECO:0007669"/>
    <property type="project" value="UniProtKB-UniRule"/>
</dbReference>
<dbReference type="GO" id="GO:0043571">
    <property type="term" value="P:maintenance of CRISPR repeat elements"/>
    <property type="evidence" value="ECO:0007669"/>
    <property type="project" value="UniProtKB-UniRule"/>
</dbReference>
<dbReference type="InterPro" id="IPR019199">
    <property type="entry name" value="Virulence_VapD/CRISPR_Cas2"/>
</dbReference>
<comment type="similarity">
    <text evidence="2 9 10">Belongs to the CRISPR-associated endoribonuclease Cas2 protein family.</text>
</comment>
<sequence>MRYLITYDIADDARRDDIATLLSGYGPRVQLSVFECDLPSRREATELRKRLRTLIDPTEDQIRFYPLDERAIRNTTVLGARVIEERQDFWIIG</sequence>
<keyword evidence="8 9" id="KW-0051">Antiviral defense</keyword>